<sequence>MSENIENSPMAMSTFHELVANDQPDAAVVFARDNGYRIEPHLVPAPHLDQLERFKAEGKITTATMYETLHARAIEAERSARVLALELANVGAPVMATAPLETPHLARLAQLRAAGQHGAADVYEAIHGAALAKECAGRDEQAERAEHARLVGHASPLAGLTTSEKIARIMSGQSGMSDDDAVAALSLLGAESDARRYQRRP</sequence>
<keyword evidence="2" id="KW-1185">Reference proteome</keyword>
<dbReference type="EMBL" id="JAQNDK010000002">
    <property type="protein sequence ID" value="MDC0679687.1"/>
    <property type="molecule type" value="Genomic_DNA"/>
</dbReference>
<dbReference type="RefSeq" id="WP_272096684.1">
    <property type="nucleotide sequence ID" value="NZ_JAQNDK010000002.1"/>
</dbReference>
<organism evidence="1 2">
    <name type="scientific">Sorangium atrum</name>
    <dbReference type="NCBI Taxonomy" id="2995308"/>
    <lineage>
        <taxon>Bacteria</taxon>
        <taxon>Pseudomonadati</taxon>
        <taxon>Myxococcota</taxon>
        <taxon>Polyangia</taxon>
        <taxon>Polyangiales</taxon>
        <taxon>Polyangiaceae</taxon>
        <taxon>Sorangium</taxon>
    </lineage>
</organism>
<accession>A0ABT5C3C3</accession>
<evidence type="ECO:0000313" key="2">
    <source>
        <dbReference type="Proteomes" id="UP001217485"/>
    </source>
</evidence>
<gene>
    <name evidence="1" type="ORF">POL72_18235</name>
</gene>
<dbReference type="Proteomes" id="UP001217485">
    <property type="component" value="Unassembled WGS sequence"/>
</dbReference>
<protein>
    <submittedName>
        <fullName evidence="1">Uncharacterized protein</fullName>
    </submittedName>
</protein>
<comment type="caution">
    <text evidence="1">The sequence shown here is derived from an EMBL/GenBank/DDBJ whole genome shotgun (WGS) entry which is preliminary data.</text>
</comment>
<proteinExistence type="predicted"/>
<name>A0ABT5C3C3_9BACT</name>
<reference evidence="1 2" key="1">
    <citation type="submission" date="2023-01" db="EMBL/GenBank/DDBJ databases">
        <title>Minimal conservation of predation-associated metabolite biosynthetic gene clusters underscores biosynthetic potential of Myxococcota including descriptions for ten novel species: Archangium lansinium sp. nov., Myxococcus landrumus sp. nov., Nannocystis bai.</title>
        <authorList>
            <person name="Ahearne A."/>
            <person name="Stevens C."/>
            <person name="Dowd S."/>
        </authorList>
    </citation>
    <scope>NUCLEOTIDE SEQUENCE [LARGE SCALE GENOMIC DNA]</scope>
    <source>
        <strain evidence="1 2">WIWO2</strain>
    </source>
</reference>
<evidence type="ECO:0000313" key="1">
    <source>
        <dbReference type="EMBL" id="MDC0679687.1"/>
    </source>
</evidence>